<evidence type="ECO:0000256" key="7">
    <source>
        <dbReference type="SAM" id="MobiDB-lite"/>
    </source>
</evidence>
<dbReference type="Pfam" id="PF04545">
    <property type="entry name" value="Sigma70_r4"/>
    <property type="match status" value="1"/>
</dbReference>
<organism evidence="10 11">
    <name type="scientific">Pedosphaera parvula (strain Ellin514)</name>
    <dbReference type="NCBI Taxonomy" id="320771"/>
    <lineage>
        <taxon>Bacteria</taxon>
        <taxon>Pseudomonadati</taxon>
        <taxon>Verrucomicrobiota</taxon>
        <taxon>Pedosphaerae</taxon>
        <taxon>Pedosphaerales</taxon>
        <taxon>Pedosphaeraceae</taxon>
        <taxon>Pedosphaera</taxon>
    </lineage>
</organism>
<sequence length="252" mass="28537">MGNMRVRQRPNQPSRNESPPVSGAGQFASALSGVFCYDNRVFSLSPTCVEMETPDTRSLLAQAQGGDADAYCEMCHALEGRLLRHAMTLCGNESLAEELAQETLVEAWRYIRRYNGRCQFFTWLCAILLNRFRNVMREKRPAPLSTLDREEEATARNHIEQITDENCAPDEVVETFERAAQVRLCIERLSQKHQQVIYLRFYVDDSLEGIAAALGCSIGTVKSRLFHALEKLRTMDAMSGEIENLPSIKEKL</sequence>
<dbReference type="PANTHER" id="PTHR43133:SF51">
    <property type="entry name" value="RNA POLYMERASE SIGMA FACTOR"/>
    <property type="match status" value="1"/>
</dbReference>
<reference evidence="10 11" key="1">
    <citation type="journal article" date="2011" name="J. Bacteriol.">
        <title>Genome sequence of 'Pedosphaera parvula' Ellin514, an aerobic Verrucomicrobial isolate from pasture soil.</title>
        <authorList>
            <person name="Kant R."/>
            <person name="van Passel M.W."/>
            <person name="Sangwan P."/>
            <person name="Palva A."/>
            <person name="Lucas S."/>
            <person name="Copeland A."/>
            <person name="Lapidus A."/>
            <person name="Glavina Del Rio T."/>
            <person name="Dalin E."/>
            <person name="Tice H."/>
            <person name="Bruce D."/>
            <person name="Goodwin L."/>
            <person name="Pitluck S."/>
            <person name="Chertkov O."/>
            <person name="Larimer F.W."/>
            <person name="Land M.L."/>
            <person name="Hauser L."/>
            <person name="Brettin T.S."/>
            <person name="Detter J.C."/>
            <person name="Han S."/>
            <person name="de Vos W.M."/>
            <person name="Janssen P.H."/>
            <person name="Smidt H."/>
        </authorList>
    </citation>
    <scope>NUCLEOTIDE SEQUENCE [LARGE SCALE GENOMIC DNA]</scope>
    <source>
        <strain evidence="10 11">Ellin514</strain>
    </source>
</reference>
<dbReference type="CDD" id="cd06171">
    <property type="entry name" value="Sigma70_r4"/>
    <property type="match status" value="1"/>
</dbReference>
<dbReference type="InterPro" id="IPR036388">
    <property type="entry name" value="WH-like_DNA-bd_sf"/>
</dbReference>
<evidence type="ECO:0000313" key="10">
    <source>
        <dbReference type="EMBL" id="EEF57165.1"/>
    </source>
</evidence>
<evidence type="ECO:0000256" key="2">
    <source>
        <dbReference type="ARBA" id="ARBA00023015"/>
    </source>
</evidence>
<evidence type="ECO:0000256" key="1">
    <source>
        <dbReference type="ARBA" id="ARBA00010641"/>
    </source>
</evidence>
<dbReference type="Pfam" id="PF04542">
    <property type="entry name" value="Sigma70_r2"/>
    <property type="match status" value="1"/>
</dbReference>
<evidence type="ECO:0000259" key="9">
    <source>
        <dbReference type="Pfam" id="PF04545"/>
    </source>
</evidence>
<dbReference type="InterPro" id="IPR000838">
    <property type="entry name" value="RNA_pol_sigma70_ECF_CS"/>
</dbReference>
<dbReference type="SUPFAM" id="SSF88946">
    <property type="entry name" value="Sigma2 domain of RNA polymerase sigma factors"/>
    <property type="match status" value="1"/>
</dbReference>
<dbReference type="STRING" id="320771.Cflav_PD0131"/>
<comment type="caution">
    <text evidence="10">The sequence shown here is derived from an EMBL/GenBank/DDBJ whole genome shotgun (WGS) entry which is preliminary data.</text>
</comment>
<feature type="compositionally biased region" description="Polar residues" evidence="7">
    <location>
        <begin position="9"/>
        <end position="19"/>
    </location>
</feature>
<dbReference type="PANTHER" id="PTHR43133">
    <property type="entry name" value="RNA POLYMERASE ECF-TYPE SIGMA FACTO"/>
    <property type="match status" value="1"/>
</dbReference>
<dbReference type="InterPro" id="IPR013324">
    <property type="entry name" value="RNA_pol_sigma_r3/r4-like"/>
</dbReference>
<protein>
    <recommendedName>
        <fullName evidence="6">RNA polymerase sigma factor</fullName>
    </recommendedName>
</protein>
<dbReference type="GO" id="GO:0003677">
    <property type="term" value="F:DNA binding"/>
    <property type="evidence" value="ECO:0007669"/>
    <property type="project" value="UniProtKB-KW"/>
</dbReference>
<evidence type="ECO:0000256" key="6">
    <source>
        <dbReference type="RuleBase" id="RU000716"/>
    </source>
</evidence>
<evidence type="ECO:0000256" key="3">
    <source>
        <dbReference type="ARBA" id="ARBA00023082"/>
    </source>
</evidence>
<dbReference type="Gene3D" id="1.10.1740.10">
    <property type="match status" value="1"/>
</dbReference>
<feature type="domain" description="RNA polymerase sigma-70 region 4" evidence="9">
    <location>
        <begin position="185"/>
        <end position="233"/>
    </location>
</feature>
<keyword evidence="2 6" id="KW-0805">Transcription regulation</keyword>
<dbReference type="SUPFAM" id="SSF88659">
    <property type="entry name" value="Sigma3 and sigma4 domains of RNA polymerase sigma factors"/>
    <property type="match status" value="1"/>
</dbReference>
<dbReference type="AlphaFoldDB" id="B9XSK5"/>
<proteinExistence type="inferred from homology"/>
<dbReference type="PROSITE" id="PS01063">
    <property type="entry name" value="SIGMA70_ECF"/>
    <property type="match status" value="1"/>
</dbReference>
<evidence type="ECO:0000256" key="5">
    <source>
        <dbReference type="ARBA" id="ARBA00023163"/>
    </source>
</evidence>
<feature type="domain" description="RNA polymerase sigma-70 region 2" evidence="8">
    <location>
        <begin position="78"/>
        <end position="140"/>
    </location>
</feature>
<dbReference type="InterPro" id="IPR007630">
    <property type="entry name" value="RNA_pol_sigma70_r4"/>
</dbReference>
<dbReference type="InterPro" id="IPR039425">
    <property type="entry name" value="RNA_pol_sigma-70-like"/>
</dbReference>
<dbReference type="GO" id="GO:0016987">
    <property type="term" value="F:sigma factor activity"/>
    <property type="evidence" value="ECO:0007669"/>
    <property type="project" value="UniProtKB-KW"/>
</dbReference>
<gene>
    <name evidence="10" type="ORF">Cflav_PD0131</name>
</gene>
<evidence type="ECO:0000259" key="8">
    <source>
        <dbReference type="Pfam" id="PF04542"/>
    </source>
</evidence>
<keyword evidence="3 6" id="KW-0731">Sigma factor</keyword>
<keyword evidence="11" id="KW-1185">Reference proteome</keyword>
<evidence type="ECO:0000313" key="11">
    <source>
        <dbReference type="Proteomes" id="UP000003688"/>
    </source>
</evidence>
<name>B9XSK5_PEDPL</name>
<dbReference type="EMBL" id="ABOX02000082">
    <property type="protein sequence ID" value="EEF57165.1"/>
    <property type="molecule type" value="Genomic_DNA"/>
</dbReference>
<dbReference type="InterPro" id="IPR014284">
    <property type="entry name" value="RNA_pol_sigma-70_dom"/>
</dbReference>
<dbReference type="Proteomes" id="UP000003688">
    <property type="component" value="Unassembled WGS sequence"/>
</dbReference>
<dbReference type="InterPro" id="IPR013325">
    <property type="entry name" value="RNA_pol_sigma_r2"/>
</dbReference>
<accession>B9XSK5</accession>
<dbReference type="NCBIfam" id="TIGR02937">
    <property type="entry name" value="sigma70-ECF"/>
    <property type="match status" value="1"/>
</dbReference>
<keyword evidence="5 6" id="KW-0804">Transcription</keyword>
<feature type="region of interest" description="Disordered" evidence="7">
    <location>
        <begin position="1"/>
        <end position="23"/>
    </location>
</feature>
<dbReference type="Gene3D" id="1.10.10.10">
    <property type="entry name" value="Winged helix-like DNA-binding domain superfamily/Winged helix DNA-binding domain"/>
    <property type="match status" value="1"/>
</dbReference>
<dbReference type="InterPro" id="IPR007627">
    <property type="entry name" value="RNA_pol_sigma70_r2"/>
</dbReference>
<dbReference type="GO" id="GO:0006352">
    <property type="term" value="P:DNA-templated transcription initiation"/>
    <property type="evidence" value="ECO:0007669"/>
    <property type="project" value="InterPro"/>
</dbReference>
<evidence type="ECO:0000256" key="4">
    <source>
        <dbReference type="ARBA" id="ARBA00023125"/>
    </source>
</evidence>
<comment type="similarity">
    <text evidence="1 6">Belongs to the sigma-70 factor family. ECF subfamily.</text>
</comment>
<keyword evidence="4 6" id="KW-0238">DNA-binding</keyword>